<dbReference type="SUPFAM" id="SSF50965">
    <property type="entry name" value="Galactose oxidase, central domain"/>
    <property type="match status" value="1"/>
</dbReference>
<dbReference type="Gene3D" id="2.130.10.80">
    <property type="entry name" value="Galactose oxidase/kelch, beta-propeller"/>
    <property type="match status" value="1"/>
</dbReference>
<name>A0A433QEN2_9FUNG</name>
<dbReference type="CDD" id="cd02851">
    <property type="entry name" value="E_set_GO_C"/>
    <property type="match status" value="1"/>
</dbReference>
<dbReference type="Pfam" id="PF09118">
    <property type="entry name" value="GO-like_E_set"/>
    <property type="match status" value="1"/>
</dbReference>
<evidence type="ECO:0000259" key="3">
    <source>
        <dbReference type="Pfam" id="PF09118"/>
    </source>
</evidence>
<dbReference type="PANTHER" id="PTHR32208:SF21">
    <property type="entry name" value="LOW QUALITY PROTEIN: ALDEHYDE OXIDASE GLOX-LIKE"/>
    <property type="match status" value="1"/>
</dbReference>
<dbReference type="InterPro" id="IPR011043">
    <property type="entry name" value="Gal_Oxase/kelch_b-propeller"/>
</dbReference>
<proteinExistence type="predicted"/>
<keyword evidence="1" id="KW-0732">Signal</keyword>
<feature type="domain" description="Glyoxal oxidase N-terminal" evidence="2">
    <location>
        <begin position="62"/>
        <end position="293"/>
    </location>
</feature>
<protein>
    <submittedName>
        <fullName evidence="4">Glyoxal oxidase N-terminus-domain-containing protein</fullName>
    </submittedName>
</protein>
<evidence type="ECO:0000313" key="5">
    <source>
        <dbReference type="Proteomes" id="UP000274822"/>
    </source>
</evidence>
<accession>A0A433QEN2</accession>
<dbReference type="InterPro" id="IPR014756">
    <property type="entry name" value="Ig_E-set"/>
</dbReference>
<dbReference type="AlphaFoldDB" id="A0A433QEN2"/>
<reference evidence="4 5" key="1">
    <citation type="journal article" date="2018" name="New Phytol.">
        <title>Phylogenomics of Endogonaceae and evolution of mycorrhizas within Mucoromycota.</title>
        <authorList>
            <person name="Chang Y."/>
            <person name="Desiro A."/>
            <person name="Na H."/>
            <person name="Sandor L."/>
            <person name="Lipzen A."/>
            <person name="Clum A."/>
            <person name="Barry K."/>
            <person name="Grigoriev I.V."/>
            <person name="Martin F.M."/>
            <person name="Stajich J.E."/>
            <person name="Smith M.E."/>
            <person name="Bonito G."/>
            <person name="Spatafora J.W."/>
        </authorList>
    </citation>
    <scope>NUCLEOTIDE SEQUENCE [LARGE SCALE GENOMIC DNA]</scope>
    <source>
        <strain evidence="4 5">AD002</strain>
    </source>
</reference>
<organism evidence="4 5">
    <name type="scientific">Jimgerdemannia flammicorona</name>
    <dbReference type="NCBI Taxonomy" id="994334"/>
    <lineage>
        <taxon>Eukaryota</taxon>
        <taxon>Fungi</taxon>
        <taxon>Fungi incertae sedis</taxon>
        <taxon>Mucoromycota</taxon>
        <taxon>Mucoromycotina</taxon>
        <taxon>Endogonomycetes</taxon>
        <taxon>Endogonales</taxon>
        <taxon>Endogonaceae</taxon>
        <taxon>Jimgerdemannia</taxon>
    </lineage>
</organism>
<feature type="domain" description="Galactose oxidase-like Early set" evidence="3">
    <location>
        <begin position="300"/>
        <end position="398"/>
    </location>
</feature>
<gene>
    <name evidence="4" type="ORF">BC938DRAFT_482339</name>
</gene>
<dbReference type="PANTHER" id="PTHR32208">
    <property type="entry name" value="SECRETED PROTEIN-RELATED"/>
    <property type="match status" value="1"/>
</dbReference>
<dbReference type="InterPro" id="IPR015202">
    <property type="entry name" value="GO-like_E_set"/>
</dbReference>
<evidence type="ECO:0000256" key="1">
    <source>
        <dbReference type="ARBA" id="ARBA00022729"/>
    </source>
</evidence>
<dbReference type="InterPro" id="IPR013783">
    <property type="entry name" value="Ig-like_fold"/>
</dbReference>
<dbReference type="InterPro" id="IPR037293">
    <property type="entry name" value="Gal_Oxidase_central_sf"/>
</dbReference>
<comment type="caution">
    <text evidence="4">The sequence shown here is derived from an EMBL/GenBank/DDBJ whole genome shotgun (WGS) entry which is preliminary data.</text>
</comment>
<dbReference type="Pfam" id="PF07250">
    <property type="entry name" value="Glyoxal_oxid_N"/>
    <property type="match status" value="1"/>
</dbReference>
<evidence type="ECO:0000259" key="2">
    <source>
        <dbReference type="Pfam" id="PF07250"/>
    </source>
</evidence>
<dbReference type="SUPFAM" id="SSF81296">
    <property type="entry name" value="E set domains"/>
    <property type="match status" value="1"/>
</dbReference>
<dbReference type="Gene3D" id="2.60.40.10">
    <property type="entry name" value="Immunoglobulins"/>
    <property type="match status" value="1"/>
</dbReference>
<dbReference type="InterPro" id="IPR009880">
    <property type="entry name" value="Glyoxal_oxidase_N"/>
</dbReference>
<sequence length="402" mass="43994">MLSSAGGWWDNPYNRFGHHAGHPYLCNSSTTPCHTTCKPSYRLSISFASSSIQLLTHTSPPGSYPFVHLLPSGNLFVFAHRSSIIFDPVTGETLRHLPDIPGAIRSYPLTGTSVMLPLEPENEYRVEILVCGGSSAMKGKAKADDTCGRIDLSKEGTEWEMVGGFLFYSDTFVFPRIMPGLKPINATSPSDGVLLADGKVLFVNGCRAGFAGYNGRNSDPTFDPIIYDPAKPHGQRWTTGLVASNIARMYHSVATLLPDGRVWIAGSANIDPPNSTALPYPTEFRVEYFSPPYLFTGTPRPLISNVPPTLYPGQRFLLNLNLQSFDPPEVRVALVNTGFVTHSLHMSQRYVVLRSRVLEDGNQLEVVAPPTNSLFPPGPGWLFVTNRGVPAVGVQVMMLEKL</sequence>
<dbReference type="EMBL" id="RBNJ01007232">
    <property type="protein sequence ID" value="RUS28091.1"/>
    <property type="molecule type" value="Genomic_DNA"/>
</dbReference>
<keyword evidence="5" id="KW-1185">Reference proteome</keyword>
<dbReference type="Proteomes" id="UP000274822">
    <property type="component" value="Unassembled WGS sequence"/>
</dbReference>
<evidence type="ECO:0000313" key="4">
    <source>
        <dbReference type="EMBL" id="RUS28091.1"/>
    </source>
</evidence>